<accession>A0A1Q3AIL5</accession>
<name>A0A1Q3AIL5_ZYGRO</name>
<comment type="caution">
    <text evidence="1">The sequence shown here is derived from an EMBL/GenBank/DDBJ whole genome shotgun (WGS) entry which is preliminary data.</text>
</comment>
<dbReference type="OrthoDB" id="10338864at2759"/>
<dbReference type="EMBL" id="BDGX01000048">
    <property type="protein sequence ID" value="GAV55588.1"/>
    <property type="molecule type" value="Genomic_DNA"/>
</dbReference>
<gene>
    <name evidence="1" type="ORF">ZYGR_0AV02200</name>
</gene>
<dbReference type="AlphaFoldDB" id="A0A1Q3AIL5"/>
<sequence>MGAFEDDLLFQFSPEMPKISYREKNNASSFLPYTVPTMTADALKIPPPRVPQPTEVRDQRQFKLHELIQQRKKLEEMTNRYWLRDGEISESMFESSSDEEDN</sequence>
<dbReference type="Proteomes" id="UP000187013">
    <property type="component" value="Unassembled WGS sequence"/>
</dbReference>
<proteinExistence type="predicted"/>
<reference evidence="1 2" key="1">
    <citation type="submission" date="2016-08" db="EMBL/GenBank/DDBJ databases">
        <title>Draft genome sequence of allopolyploid Zygosaccharomyces rouxii.</title>
        <authorList>
            <person name="Watanabe J."/>
            <person name="Uehara K."/>
            <person name="Mogi Y."/>
            <person name="Tsukioka Y."/>
        </authorList>
    </citation>
    <scope>NUCLEOTIDE SEQUENCE [LARGE SCALE GENOMIC DNA]</scope>
    <source>
        <strain evidence="1 2">NBRC 110957</strain>
    </source>
</reference>
<organism evidence="1 2">
    <name type="scientific">Zygosaccharomyces rouxii</name>
    <dbReference type="NCBI Taxonomy" id="4956"/>
    <lineage>
        <taxon>Eukaryota</taxon>
        <taxon>Fungi</taxon>
        <taxon>Dikarya</taxon>
        <taxon>Ascomycota</taxon>
        <taxon>Saccharomycotina</taxon>
        <taxon>Saccharomycetes</taxon>
        <taxon>Saccharomycetales</taxon>
        <taxon>Saccharomycetaceae</taxon>
        <taxon>Zygosaccharomyces</taxon>
    </lineage>
</organism>
<evidence type="ECO:0000313" key="2">
    <source>
        <dbReference type="Proteomes" id="UP000187013"/>
    </source>
</evidence>
<protein>
    <submittedName>
        <fullName evidence="1">Uncharacterized protein</fullName>
    </submittedName>
</protein>
<evidence type="ECO:0000313" key="1">
    <source>
        <dbReference type="EMBL" id="GAV55588.1"/>
    </source>
</evidence>